<name>A0ABV2SDV3_9GAMM</name>
<dbReference type="InterPro" id="IPR046335">
    <property type="entry name" value="LacI/GalR-like_sensor"/>
</dbReference>
<evidence type="ECO:0000256" key="3">
    <source>
        <dbReference type="ARBA" id="ARBA00023163"/>
    </source>
</evidence>
<sequence length="334" mass="37067">MATIKDVAEHAQVSRATVSRVLNNTGQVTESTRDRVNAAIKVLDYRPNPVAQSLACNTTNTIGLMVSSFRGGFFGDLMAQVQQVADTAGKVMIVTQGKHSAECERAALEHLMNMRCDGLLLHVRYLSDEELIEMAEKMPPFVLLDRYIEALADRCVTFDHIAAGEQAVQVLIDQGHSHIACLAGKLFKENARQRFQGYANKLEEKDIQLDMELVTEGDYDRDSGYRGMKQILSTGKPVTAVYACSEEMAVGCMDALRELNMKVPDDISLISYDSVDLCTFLTPHVSALHFPITEMASVAGTLLMSQMHIDGFNRPVQQHFKGELRIRQSVKQPL</sequence>
<comment type="caution">
    <text evidence="5">The sequence shown here is derived from an EMBL/GenBank/DDBJ whole genome shotgun (WGS) entry which is preliminary data.</text>
</comment>
<dbReference type="Gene3D" id="1.10.260.40">
    <property type="entry name" value="lambda repressor-like DNA-binding domains"/>
    <property type="match status" value="1"/>
</dbReference>
<dbReference type="Gene3D" id="3.40.50.2300">
    <property type="match status" value="2"/>
</dbReference>
<feature type="domain" description="HTH lacI-type" evidence="4">
    <location>
        <begin position="2"/>
        <end position="56"/>
    </location>
</feature>
<keyword evidence="1" id="KW-0805">Transcription regulation</keyword>
<dbReference type="PROSITE" id="PS00356">
    <property type="entry name" value="HTH_LACI_1"/>
    <property type="match status" value="1"/>
</dbReference>
<dbReference type="InterPro" id="IPR028082">
    <property type="entry name" value="Peripla_BP_I"/>
</dbReference>
<dbReference type="RefSeq" id="WP_354010313.1">
    <property type="nucleotide sequence ID" value="NZ_JBEWTA010000001.1"/>
</dbReference>
<dbReference type="CDD" id="cd06270">
    <property type="entry name" value="PBP1_GalS-like"/>
    <property type="match status" value="1"/>
</dbReference>
<dbReference type="GO" id="GO:0003677">
    <property type="term" value="F:DNA binding"/>
    <property type="evidence" value="ECO:0007669"/>
    <property type="project" value="UniProtKB-KW"/>
</dbReference>
<dbReference type="Proteomes" id="UP001549366">
    <property type="component" value="Unassembled WGS sequence"/>
</dbReference>
<proteinExistence type="predicted"/>
<organism evidence="5 6">
    <name type="scientific">Endozoicomonas lisbonensis</name>
    <dbReference type="NCBI Taxonomy" id="3120522"/>
    <lineage>
        <taxon>Bacteria</taxon>
        <taxon>Pseudomonadati</taxon>
        <taxon>Pseudomonadota</taxon>
        <taxon>Gammaproteobacteria</taxon>
        <taxon>Oceanospirillales</taxon>
        <taxon>Endozoicomonadaceae</taxon>
        <taxon>Endozoicomonas</taxon>
    </lineage>
</organism>
<dbReference type="SMART" id="SM00354">
    <property type="entry name" value="HTH_LACI"/>
    <property type="match status" value="1"/>
</dbReference>
<dbReference type="SUPFAM" id="SSF53822">
    <property type="entry name" value="Periplasmic binding protein-like I"/>
    <property type="match status" value="1"/>
</dbReference>
<evidence type="ECO:0000313" key="5">
    <source>
        <dbReference type="EMBL" id="MET4755942.1"/>
    </source>
</evidence>
<dbReference type="InterPro" id="IPR000843">
    <property type="entry name" value="HTH_LacI"/>
</dbReference>
<dbReference type="CDD" id="cd01392">
    <property type="entry name" value="HTH_LacI"/>
    <property type="match status" value="1"/>
</dbReference>
<evidence type="ECO:0000313" key="6">
    <source>
        <dbReference type="Proteomes" id="UP001549366"/>
    </source>
</evidence>
<evidence type="ECO:0000259" key="4">
    <source>
        <dbReference type="PROSITE" id="PS50932"/>
    </source>
</evidence>
<keyword evidence="2 5" id="KW-0238">DNA-binding</keyword>
<dbReference type="InterPro" id="IPR010982">
    <property type="entry name" value="Lambda_DNA-bd_dom_sf"/>
</dbReference>
<dbReference type="Pfam" id="PF13377">
    <property type="entry name" value="Peripla_BP_3"/>
    <property type="match status" value="1"/>
</dbReference>
<keyword evidence="6" id="KW-1185">Reference proteome</keyword>
<keyword evidence="3" id="KW-0804">Transcription</keyword>
<dbReference type="PRINTS" id="PR00036">
    <property type="entry name" value="HTHLACI"/>
</dbReference>
<evidence type="ECO:0000256" key="2">
    <source>
        <dbReference type="ARBA" id="ARBA00023125"/>
    </source>
</evidence>
<dbReference type="EMBL" id="JBEWTB010000002">
    <property type="protein sequence ID" value="MET4755942.1"/>
    <property type="molecule type" value="Genomic_DNA"/>
</dbReference>
<reference evidence="5 6" key="1">
    <citation type="submission" date="2024-06" db="EMBL/GenBank/DDBJ databases">
        <title>Genomic Encyclopedia of Type Strains, Phase V (KMG-V): Genome sequencing to study the core and pangenomes of soil and plant-associated prokaryotes.</title>
        <authorList>
            <person name="Whitman W."/>
        </authorList>
    </citation>
    <scope>NUCLEOTIDE SEQUENCE [LARGE SCALE GENOMIC DNA]</scope>
    <source>
        <strain evidence="5 6">NE40</strain>
    </source>
</reference>
<evidence type="ECO:0000256" key="1">
    <source>
        <dbReference type="ARBA" id="ARBA00023015"/>
    </source>
</evidence>
<dbReference type="Pfam" id="PF00356">
    <property type="entry name" value="LacI"/>
    <property type="match status" value="1"/>
</dbReference>
<dbReference type="PROSITE" id="PS50932">
    <property type="entry name" value="HTH_LACI_2"/>
    <property type="match status" value="1"/>
</dbReference>
<protein>
    <submittedName>
        <fullName evidence="5">DNA-binding LacI/PurR family transcriptional regulator</fullName>
    </submittedName>
</protein>
<dbReference type="PANTHER" id="PTHR30146">
    <property type="entry name" value="LACI-RELATED TRANSCRIPTIONAL REPRESSOR"/>
    <property type="match status" value="1"/>
</dbReference>
<gene>
    <name evidence="5" type="ORF">V5J35_001134</name>
</gene>
<accession>A0ABV2SDV3</accession>
<dbReference type="SUPFAM" id="SSF47413">
    <property type="entry name" value="lambda repressor-like DNA-binding domains"/>
    <property type="match status" value="1"/>
</dbReference>
<dbReference type="PANTHER" id="PTHR30146:SF131">
    <property type="entry name" value="LACI FAMILY DNA-BINDING TRANSCRIPTIONAL REGULATOR"/>
    <property type="match status" value="1"/>
</dbReference>